<protein>
    <submittedName>
        <fullName evidence="2">Uncharacterized protein</fullName>
    </submittedName>
</protein>
<proteinExistence type="predicted"/>
<accession>M7YXA6</accession>
<sequence length="62" mass="6454">MAVTDGYDKNFEGVNGGTDNEAHGGSGGVLEEAGDAPAVEIDGDEWRAPRMNSRSIHLILGP</sequence>
<feature type="region of interest" description="Disordered" evidence="1">
    <location>
        <begin position="1"/>
        <end position="34"/>
    </location>
</feature>
<evidence type="ECO:0000256" key="1">
    <source>
        <dbReference type="SAM" id="MobiDB-lite"/>
    </source>
</evidence>
<feature type="compositionally biased region" description="Basic and acidic residues" evidence="1">
    <location>
        <begin position="1"/>
        <end position="11"/>
    </location>
</feature>
<gene>
    <name evidence="2" type="ORF">TRIUR3_32352</name>
</gene>
<reference evidence="2" key="1">
    <citation type="journal article" date="2013" name="Nature">
        <title>Draft genome of the wheat A-genome progenitor Triticum urartu.</title>
        <authorList>
            <person name="Ling H.Q."/>
            <person name="Zhao S."/>
            <person name="Liu D."/>
            <person name="Wang J."/>
            <person name="Sun H."/>
            <person name="Zhang C."/>
            <person name="Fan H."/>
            <person name="Li D."/>
            <person name="Dong L."/>
            <person name="Tao Y."/>
            <person name="Gao C."/>
            <person name="Wu H."/>
            <person name="Li Y."/>
            <person name="Cui Y."/>
            <person name="Guo X."/>
            <person name="Zheng S."/>
            <person name="Wang B."/>
            <person name="Yu K."/>
            <person name="Liang Q."/>
            <person name="Yang W."/>
            <person name="Lou X."/>
            <person name="Chen J."/>
            <person name="Feng M."/>
            <person name="Jian J."/>
            <person name="Zhang X."/>
            <person name="Luo G."/>
            <person name="Jiang Y."/>
            <person name="Liu J."/>
            <person name="Wang Z."/>
            <person name="Sha Y."/>
            <person name="Zhang B."/>
            <person name="Wu H."/>
            <person name="Tang D."/>
            <person name="Shen Q."/>
            <person name="Xue P."/>
            <person name="Zou S."/>
            <person name="Wang X."/>
            <person name="Liu X."/>
            <person name="Wang F."/>
            <person name="Yang Y."/>
            <person name="An X."/>
            <person name="Dong Z."/>
            <person name="Zhang K."/>
            <person name="Zhang X."/>
            <person name="Luo M.C."/>
            <person name="Dvorak J."/>
            <person name="Tong Y."/>
            <person name="Wang J."/>
            <person name="Yang H."/>
            <person name="Li Z."/>
            <person name="Wang D."/>
            <person name="Zhang A."/>
            <person name="Wang J."/>
        </authorList>
    </citation>
    <scope>NUCLEOTIDE SEQUENCE</scope>
</reference>
<evidence type="ECO:0000313" key="2">
    <source>
        <dbReference type="EMBL" id="EMS51796.1"/>
    </source>
</evidence>
<organism evidence="2">
    <name type="scientific">Triticum urartu</name>
    <name type="common">Red wild einkorn</name>
    <name type="synonym">Crithodium urartu</name>
    <dbReference type="NCBI Taxonomy" id="4572"/>
    <lineage>
        <taxon>Eukaryota</taxon>
        <taxon>Viridiplantae</taxon>
        <taxon>Streptophyta</taxon>
        <taxon>Embryophyta</taxon>
        <taxon>Tracheophyta</taxon>
        <taxon>Spermatophyta</taxon>
        <taxon>Magnoliopsida</taxon>
        <taxon>Liliopsida</taxon>
        <taxon>Poales</taxon>
        <taxon>Poaceae</taxon>
        <taxon>BOP clade</taxon>
        <taxon>Pooideae</taxon>
        <taxon>Triticodae</taxon>
        <taxon>Triticeae</taxon>
        <taxon>Triticinae</taxon>
        <taxon>Triticum</taxon>
    </lineage>
</organism>
<dbReference type="EMBL" id="KD215623">
    <property type="protein sequence ID" value="EMS51796.1"/>
    <property type="molecule type" value="Genomic_DNA"/>
</dbReference>
<dbReference type="AlphaFoldDB" id="M7YXA6"/>
<name>M7YXA6_TRIUA</name>